<dbReference type="SUPFAM" id="SSF53822">
    <property type="entry name" value="Periplasmic binding protein-like I"/>
    <property type="match status" value="1"/>
</dbReference>
<dbReference type="RefSeq" id="WP_011402672.1">
    <property type="nucleotide sequence ID" value="NC_007651.1"/>
</dbReference>
<organism evidence="2 3">
    <name type="scientific">Burkholderia thailandensis (strain ATCC 700388 / DSM 13276 / CCUG 48851 / CIP 106301 / E264)</name>
    <dbReference type="NCBI Taxonomy" id="271848"/>
    <lineage>
        <taxon>Bacteria</taxon>
        <taxon>Pseudomonadati</taxon>
        <taxon>Pseudomonadota</taxon>
        <taxon>Betaproteobacteria</taxon>
        <taxon>Burkholderiales</taxon>
        <taxon>Burkholderiaceae</taxon>
        <taxon>Burkholderia</taxon>
        <taxon>pseudomallei group</taxon>
    </lineage>
</organism>
<dbReference type="AlphaFoldDB" id="Q2STD1"/>
<evidence type="ECO:0000313" key="2">
    <source>
        <dbReference type="EMBL" id="ABC38511.1"/>
    </source>
</evidence>
<protein>
    <submittedName>
        <fullName evidence="2">Uncharacterized protein</fullName>
    </submittedName>
</protein>
<name>Q2STD1_BURTA</name>
<dbReference type="HOGENOM" id="CLU_044445_0_0_4"/>
<dbReference type="KEGG" id="bte:BTH_I3326"/>
<evidence type="ECO:0000256" key="1">
    <source>
        <dbReference type="SAM" id="MobiDB-lite"/>
    </source>
</evidence>
<dbReference type="InterPro" id="IPR028082">
    <property type="entry name" value="Peripla_BP_I"/>
</dbReference>
<dbReference type="Gene3D" id="3.40.50.2300">
    <property type="match status" value="2"/>
</dbReference>
<feature type="region of interest" description="Disordered" evidence="1">
    <location>
        <begin position="211"/>
        <end position="237"/>
    </location>
</feature>
<gene>
    <name evidence="2" type="ordered locus">BTH_I3326</name>
</gene>
<sequence length="378" mass="38995">MIEAWRFWGIGAASAWAAGSGAAFADIRIGLAAGFAVPTVPTASIACSTVRPGLHETNLSAPPPNEIGERAAGCVAFGDPAESAHGINHACRFASENRGDALIRSTVFPCSPAIGGIVAPWPARAISSAATAASVESFDAKRVPGLDVLPDDIRLSIPLVRHGVAKRDMKTVALVGFNGAYSENSLTEFGSAAAERIARGDMPATRQALRATRKQPDEATPAADAYAGAGVPGASPGETLRAMEVRSERSAIRQRAHGIAIDAFFQARSAGRNGARPLAAPIFVIDQFHPDSHADKPRAPACRRAREGGYGVGAMPIPGEHARDVAPHSARAVPVEPKHGWPGMPASRDAASTSFGMANGVADACRALFGVGLGEPLA</sequence>
<dbReference type="EMBL" id="CP000086">
    <property type="protein sequence ID" value="ABC38511.1"/>
    <property type="molecule type" value="Genomic_DNA"/>
</dbReference>
<dbReference type="GeneID" id="45123390"/>
<evidence type="ECO:0000313" key="3">
    <source>
        <dbReference type="Proteomes" id="UP000001930"/>
    </source>
</evidence>
<keyword evidence="3" id="KW-1185">Reference proteome</keyword>
<proteinExistence type="predicted"/>
<dbReference type="Proteomes" id="UP000001930">
    <property type="component" value="Chromosome I"/>
</dbReference>
<feature type="compositionally biased region" description="Low complexity" evidence="1">
    <location>
        <begin position="218"/>
        <end position="234"/>
    </location>
</feature>
<reference evidence="2 3" key="1">
    <citation type="journal article" date="2005" name="BMC Genomics">
        <title>Bacterial genome adaptation to niches: divergence of the potential virulence genes in three Burkholderia species of different survival strategies.</title>
        <authorList>
            <person name="Kim H.S."/>
            <person name="Schell M.A."/>
            <person name="Yu Y."/>
            <person name="Ulrich R.L."/>
            <person name="Sarria S.H."/>
            <person name="Nierman W.C."/>
            <person name="DeShazer D."/>
        </authorList>
    </citation>
    <scope>NUCLEOTIDE SEQUENCE [LARGE SCALE GENOMIC DNA]</scope>
    <source>
        <strain evidence="3">ATCC 700388 / DSM 13276 / CCUG 48851 / CIP 106301 / E264</strain>
    </source>
</reference>
<accession>Q2STD1</accession>